<organism evidence="9 10">
    <name type="scientific">Kribbella sindirgiensis</name>
    <dbReference type="NCBI Taxonomy" id="1124744"/>
    <lineage>
        <taxon>Bacteria</taxon>
        <taxon>Bacillati</taxon>
        <taxon>Actinomycetota</taxon>
        <taxon>Actinomycetes</taxon>
        <taxon>Propionibacteriales</taxon>
        <taxon>Kribbellaceae</taxon>
        <taxon>Kribbella</taxon>
    </lineage>
</organism>
<keyword evidence="10" id="KW-1185">Reference proteome</keyword>
<feature type="binding site" evidence="7">
    <location>
        <position position="186"/>
    </location>
    <ligand>
        <name>FMN</name>
        <dbReference type="ChEBI" id="CHEBI:58210"/>
    </ligand>
</feature>
<keyword evidence="3 7" id="KW-0288">FMN</keyword>
<evidence type="ECO:0000313" key="10">
    <source>
        <dbReference type="Proteomes" id="UP000292695"/>
    </source>
</evidence>
<evidence type="ECO:0000256" key="7">
    <source>
        <dbReference type="PIRSR" id="PIRSR000138-2"/>
    </source>
</evidence>
<feature type="binding site" evidence="7">
    <location>
        <position position="158"/>
    </location>
    <ligand>
        <name>FMN</name>
        <dbReference type="ChEBI" id="CHEBI:58210"/>
    </ligand>
</feature>
<dbReference type="AlphaFoldDB" id="A0A4R0I6P2"/>
<dbReference type="GO" id="GO:0016614">
    <property type="term" value="F:oxidoreductase activity, acting on CH-OH group of donors"/>
    <property type="evidence" value="ECO:0007669"/>
    <property type="project" value="UniProtKB-ARBA"/>
</dbReference>
<feature type="binding site" evidence="7">
    <location>
        <position position="276"/>
    </location>
    <ligand>
        <name>FMN</name>
        <dbReference type="ChEBI" id="CHEBI:58210"/>
    </ligand>
</feature>
<feature type="binding site" evidence="7">
    <location>
        <position position="195"/>
    </location>
    <ligand>
        <name>glyoxylate</name>
        <dbReference type="ChEBI" id="CHEBI:36655"/>
    </ligand>
</feature>
<dbReference type="PROSITE" id="PS00557">
    <property type="entry name" value="FMN_HYDROXY_ACID_DH_1"/>
    <property type="match status" value="1"/>
</dbReference>
<name>A0A4R0I6P2_9ACTN</name>
<feature type="binding site" evidence="7">
    <location>
        <begin position="354"/>
        <end position="355"/>
    </location>
    <ligand>
        <name>FMN</name>
        <dbReference type="ChEBI" id="CHEBI:58210"/>
    </ligand>
</feature>
<sequence>MTDRQLPKWSELKPLLRPKPVTVNPTERRLDKALTIADLRAIAKRRTPRSVFDYTDGAAEAEISLRRARRLFAEMELQPSILRDVSDIDLGTSILGGRSELPFAFAPTGFTRMMNHEGESAVVKVAEQVGIPYALSTMGTTSIEDVAAAAPNARKWFQLYVWKDRTAGEDLVKRSAAAGYEALMLTVDVPVAGARLRDVRNGFTIPPSLTAKTVLDASLHPAWWANLLTTRPLTFASLSTWDGTVAELLDKLFDPTMTIDDLNWLRSIWDGPLIVKGIQTVGDARRVVDAGADAVVLSNHGGRQLDRAPTPLRILPEVRKAVGSDAEIYLDTGIMSGADIVAAIALGADACLVGRAYLYGLMAGGQRGVARAADILTKEVRRTMALLGVSSVAELNPSHVRLP</sequence>
<feature type="binding site" evidence="7">
    <location>
        <position position="54"/>
    </location>
    <ligand>
        <name>glyoxylate</name>
        <dbReference type="ChEBI" id="CHEBI:36655"/>
    </ligand>
</feature>
<dbReference type="Pfam" id="PF01070">
    <property type="entry name" value="FMN_dh"/>
    <property type="match status" value="1"/>
</dbReference>
<proteinExistence type="inferred from homology"/>
<dbReference type="Proteomes" id="UP000292695">
    <property type="component" value="Unassembled WGS sequence"/>
</dbReference>
<feature type="active site" description="Proton acceptor" evidence="6">
    <location>
        <position position="300"/>
    </location>
</feature>
<dbReference type="PIRSF" id="PIRSF000138">
    <property type="entry name" value="Al-hdrx_acd_dh"/>
    <property type="match status" value="1"/>
</dbReference>
<dbReference type="CDD" id="cd02809">
    <property type="entry name" value="alpha_hydroxyacid_oxid_FMN"/>
    <property type="match status" value="1"/>
</dbReference>
<dbReference type="RefSeq" id="WP_131293918.1">
    <property type="nucleotide sequence ID" value="NZ_SJKA01000012.1"/>
</dbReference>
<keyword evidence="4" id="KW-0560">Oxidoreductase</keyword>
<comment type="caution">
    <text evidence="9">The sequence shown here is derived from an EMBL/GenBank/DDBJ whole genome shotgun (WGS) entry which is preliminary data.</text>
</comment>
<feature type="domain" description="FMN hydroxy acid dehydrogenase" evidence="8">
    <location>
        <begin position="28"/>
        <end position="403"/>
    </location>
</feature>
<feature type="binding site" evidence="7">
    <location>
        <begin position="107"/>
        <end position="109"/>
    </location>
    <ligand>
        <name>FMN</name>
        <dbReference type="ChEBI" id="CHEBI:58210"/>
    </ligand>
</feature>
<dbReference type="SUPFAM" id="SSF51395">
    <property type="entry name" value="FMN-linked oxidoreductases"/>
    <property type="match status" value="1"/>
</dbReference>
<dbReference type="GO" id="GO:0010181">
    <property type="term" value="F:FMN binding"/>
    <property type="evidence" value="ECO:0007669"/>
    <property type="project" value="InterPro"/>
</dbReference>
<evidence type="ECO:0000256" key="2">
    <source>
        <dbReference type="ARBA" id="ARBA00022630"/>
    </source>
</evidence>
<dbReference type="FunFam" id="3.20.20.70:FF:000029">
    <property type="entry name" value="L-lactate dehydrogenase"/>
    <property type="match status" value="1"/>
</dbReference>
<dbReference type="OrthoDB" id="9770452at2"/>
<evidence type="ECO:0000256" key="4">
    <source>
        <dbReference type="ARBA" id="ARBA00023002"/>
    </source>
</evidence>
<keyword evidence="2 7" id="KW-0285">Flavoprotein</keyword>
<evidence type="ECO:0000259" key="8">
    <source>
        <dbReference type="PROSITE" id="PS51349"/>
    </source>
</evidence>
<evidence type="ECO:0000313" key="9">
    <source>
        <dbReference type="EMBL" id="TCC28561.1"/>
    </source>
</evidence>
<comment type="cofactor">
    <cofactor evidence="1">
        <name>FMN</name>
        <dbReference type="ChEBI" id="CHEBI:58210"/>
    </cofactor>
</comment>
<dbReference type="EMBL" id="SJKA01000012">
    <property type="protein sequence ID" value="TCC28561.1"/>
    <property type="molecule type" value="Genomic_DNA"/>
</dbReference>
<comment type="similarity">
    <text evidence="5">Belongs to the FMN-dependent alpha-hydroxy acid dehydrogenase family.</text>
</comment>
<evidence type="ECO:0000256" key="1">
    <source>
        <dbReference type="ARBA" id="ARBA00001917"/>
    </source>
</evidence>
<dbReference type="InterPro" id="IPR008259">
    <property type="entry name" value="FMN_hydac_DH_AS"/>
</dbReference>
<dbReference type="PROSITE" id="PS51349">
    <property type="entry name" value="FMN_HYDROXY_ACID_DH_2"/>
    <property type="match status" value="1"/>
</dbReference>
<evidence type="ECO:0000256" key="5">
    <source>
        <dbReference type="ARBA" id="ARBA00024042"/>
    </source>
</evidence>
<feature type="binding site" evidence="7">
    <location>
        <position position="136"/>
    </location>
    <ligand>
        <name>FMN</name>
        <dbReference type="ChEBI" id="CHEBI:58210"/>
    </ligand>
</feature>
<dbReference type="Gene3D" id="3.20.20.70">
    <property type="entry name" value="Aldolase class I"/>
    <property type="match status" value="1"/>
</dbReference>
<evidence type="ECO:0000256" key="6">
    <source>
        <dbReference type="PIRSR" id="PIRSR000138-1"/>
    </source>
</evidence>
<dbReference type="InterPro" id="IPR012133">
    <property type="entry name" value="Alpha-hydoxy_acid_DH_FMN"/>
</dbReference>
<dbReference type="InterPro" id="IPR013785">
    <property type="entry name" value="Aldolase_TIM"/>
</dbReference>
<feature type="binding site" evidence="7">
    <location>
        <position position="160"/>
    </location>
    <ligand>
        <name>glyoxylate</name>
        <dbReference type="ChEBI" id="CHEBI:36655"/>
    </ligand>
</feature>
<dbReference type="InterPro" id="IPR000262">
    <property type="entry name" value="FMN-dep_DH"/>
</dbReference>
<dbReference type="PANTHER" id="PTHR10578:SF107">
    <property type="entry name" value="2-HYDROXYACID OXIDASE 1"/>
    <property type="match status" value="1"/>
</dbReference>
<protein>
    <submittedName>
        <fullName evidence="9">Alpha-hydroxy-acid oxidizing protein</fullName>
    </submittedName>
</protein>
<dbReference type="PANTHER" id="PTHR10578">
    <property type="entry name" value="S -2-HYDROXY-ACID OXIDASE-RELATED"/>
    <property type="match status" value="1"/>
</dbReference>
<accession>A0A4R0I6P2</accession>
<evidence type="ECO:0000256" key="3">
    <source>
        <dbReference type="ARBA" id="ARBA00022643"/>
    </source>
</evidence>
<feature type="binding site" evidence="7">
    <location>
        <position position="298"/>
    </location>
    <ligand>
        <name>FMN</name>
        <dbReference type="ChEBI" id="CHEBI:58210"/>
    </ligand>
</feature>
<feature type="binding site" evidence="7">
    <location>
        <position position="300"/>
    </location>
    <ligand>
        <name>glyoxylate</name>
        <dbReference type="ChEBI" id="CHEBI:36655"/>
    </ligand>
</feature>
<feature type="binding site" evidence="7">
    <location>
        <position position="303"/>
    </location>
    <ligand>
        <name>glyoxylate</name>
        <dbReference type="ChEBI" id="CHEBI:36655"/>
    </ligand>
</feature>
<dbReference type="InterPro" id="IPR037396">
    <property type="entry name" value="FMN_HAD"/>
</dbReference>
<reference evidence="9 10" key="1">
    <citation type="submission" date="2019-02" db="EMBL/GenBank/DDBJ databases">
        <title>Kribbella capetownensis sp. nov. and Kribbella speibonae sp. nov., isolated from soil.</title>
        <authorList>
            <person name="Curtis S.M."/>
            <person name="Norton I."/>
            <person name="Everest G.J."/>
            <person name="Meyers P.R."/>
        </authorList>
    </citation>
    <scope>NUCLEOTIDE SEQUENCE [LARGE SCALE GENOMIC DNA]</scope>
    <source>
        <strain evidence="9 10">DSM 27082</strain>
    </source>
</reference>
<gene>
    <name evidence="9" type="ORF">E0H50_30185</name>
</gene>